<evidence type="ECO:0000313" key="3">
    <source>
        <dbReference type="Proteomes" id="UP000219338"/>
    </source>
</evidence>
<gene>
    <name evidence="2" type="ORF">ARMOST_13832</name>
</gene>
<dbReference type="OrthoDB" id="10492506at2759"/>
<proteinExistence type="predicted"/>
<dbReference type="AlphaFoldDB" id="A0A284RNT4"/>
<dbReference type="EMBL" id="FUEG01000012">
    <property type="protein sequence ID" value="SJL10446.1"/>
    <property type="molecule type" value="Genomic_DNA"/>
</dbReference>
<sequence>MPITADISNSVFAILVSLIGAVTGGITIFLLSCCYSYKLHSWLAHYTPLYLSYCSAVPWHLVPLPYYPIPQSGPLSIHYVSVQPQDTIFPLISILLKEAYESTVHSTVAEEARDIGKEGINILATEYPRGPTESLYAQSDLGDSVPSRQGLDRLI</sequence>
<reference evidence="3" key="1">
    <citation type="journal article" date="2017" name="Nat. Ecol. Evol.">
        <title>Genome expansion and lineage-specific genetic innovations in the forest pathogenic fungi Armillaria.</title>
        <authorList>
            <person name="Sipos G."/>
            <person name="Prasanna A.N."/>
            <person name="Walter M.C."/>
            <person name="O'Connor E."/>
            <person name="Balint B."/>
            <person name="Krizsan K."/>
            <person name="Kiss B."/>
            <person name="Hess J."/>
            <person name="Varga T."/>
            <person name="Slot J."/>
            <person name="Riley R."/>
            <person name="Boka B."/>
            <person name="Rigling D."/>
            <person name="Barry K."/>
            <person name="Lee J."/>
            <person name="Mihaltcheva S."/>
            <person name="LaButti K."/>
            <person name="Lipzen A."/>
            <person name="Waldron R."/>
            <person name="Moloney N.M."/>
            <person name="Sperisen C."/>
            <person name="Kredics L."/>
            <person name="Vagvoelgyi C."/>
            <person name="Patrignani A."/>
            <person name="Fitzpatrick D."/>
            <person name="Nagy I."/>
            <person name="Doyle S."/>
            <person name="Anderson J.B."/>
            <person name="Grigoriev I.V."/>
            <person name="Gueldener U."/>
            <person name="Muensterkoetter M."/>
            <person name="Nagy L.G."/>
        </authorList>
    </citation>
    <scope>NUCLEOTIDE SEQUENCE [LARGE SCALE GENOMIC DNA]</scope>
    <source>
        <strain evidence="3">C18/9</strain>
    </source>
</reference>
<keyword evidence="3" id="KW-1185">Reference proteome</keyword>
<dbReference type="Proteomes" id="UP000219338">
    <property type="component" value="Unassembled WGS sequence"/>
</dbReference>
<keyword evidence="1" id="KW-0812">Transmembrane</keyword>
<organism evidence="2 3">
    <name type="scientific">Armillaria ostoyae</name>
    <name type="common">Armillaria root rot fungus</name>
    <dbReference type="NCBI Taxonomy" id="47428"/>
    <lineage>
        <taxon>Eukaryota</taxon>
        <taxon>Fungi</taxon>
        <taxon>Dikarya</taxon>
        <taxon>Basidiomycota</taxon>
        <taxon>Agaricomycotina</taxon>
        <taxon>Agaricomycetes</taxon>
        <taxon>Agaricomycetidae</taxon>
        <taxon>Agaricales</taxon>
        <taxon>Marasmiineae</taxon>
        <taxon>Physalacriaceae</taxon>
        <taxon>Armillaria</taxon>
    </lineage>
</organism>
<keyword evidence="1" id="KW-1133">Transmembrane helix</keyword>
<evidence type="ECO:0000256" key="1">
    <source>
        <dbReference type="SAM" id="Phobius"/>
    </source>
</evidence>
<name>A0A284RNT4_ARMOS</name>
<protein>
    <submittedName>
        <fullName evidence="2">Uncharacterized protein</fullName>
    </submittedName>
</protein>
<feature type="transmembrane region" description="Helical" evidence="1">
    <location>
        <begin position="12"/>
        <end position="37"/>
    </location>
</feature>
<evidence type="ECO:0000313" key="2">
    <source>
        <dbReference type="EMBL" id="SJL10446.1"/>
    </source>
</evidence>
<keyword evidence="1" id="KW-0472">Membrane</keyword>
<accession>A0A284RNT4</accession>